<dbReference type="Pfam" id="PF00069">
    <property type="entry name" value="Pkinase"/>
    <property type="match status" value="1"/>
</dbReference>
<evidence type="ECO:0000313" key="4">
    <source>
        <dbReference type="EMBL" id="PIC16170.1"/>
    </source>
</evidence>
<dbReference type="GO" id="GO:0004672">
    <property type="term" value="F:protein kinase activity"/>
    <property type="evidence" value="ECO:0007669"/>
    <property type="project" value="InterPro"/>
</dbReference>
<accession>A0A2G5SM77</accession>
<dbReference type="Gene3D" id="3.30.200.20">
    <property type="entry name" value="Phosphorylase Kinase, domain 1"/>
    <property type="match status" value="1"/>
</dbReference>
<keyword evidence="5" id="KW-1185">Reference proteome</keyword>
<dbReference type="OrthoDB" id="5979581at2759"/>
<dbReference type="SMART" id="SM00220">
    <property type="entry name" value="S_TKc"/>
    <property type="match status" value="1"/>
</dbReference>
<dbReference type="EMBL" id="PDUG01000006">
    <property type="protein sequence ID" value="PIC16160.1"/>
    <property type="molecule type" value="Genomic_DNA"/>
</dbReference>
<gene>
    <name evidence="4" type="primary">Cnig_chr_X.g22864</name>
    <name evidence="3" type="synonym">Cnig_chr_X.g22859</name>
    <name evidence="3" type="ORF">B9Z55_022859</name>
    <name evidence="4" type="ORF">B9Z55_022864</name>
    <name evidence="2" type="ORF">B9Z55_029002</name>
</gene>
<feature type="domain" description="Protein kinase" evidence="1">
    <location>
        <begin position="14"/>
        <end position="227"/>
    </location>
</feature>
<name>A0A2G5SM77_9PELO</name>
<evidence type="ECO:0000259" key="1">
    <source>
        <dbReference type="PROSITE" id="PS50011"/>
    </source>
</evidence>
<proteinExistence type="predicted"/>
<organism evidence="4 5">
    <name type="scientific">Caenorhabditis nigoni</name>
    <dbReference type="NCBI Taxonomy" id="1611254"/>
    <lineage>
        <taxon>Eukaryota</taxon>
        <taxon>Metazoa</taxon>
        <taxon>Ecdysozoa</taxon>
        <taxon>Nematoda</taxon>
        <taxon>Chromadorea</taxon>
        <taxon>Rhabditida</taxon>
        <taxon>Rhabditina</taxon>
        <taxon>Rhabditomorpha</taxon>
        <taxon>Rhabditoidea</taxon>
        <taxon>Rhabditidae</taxon>
        <taxon>Peloderinae</taxon>
        <taxon>Caenorhabditis</taxon>
    </lineage>
</organism>
<reference evidence="4" key="2">
    <citation type="journal article" date="2018" name="Science">
        <title>Rapid genome shrinkage in a self-fertile nematode reveals sperm competition proteins.</title>
        <authorList>
            <person name="Yin D."/>
            <person name="Schwarz E.M."/>
            <person name="Thomas C.G."/>
            <person name="Felde R.L."/>
            <person name="Korf I.F."/>
            <person name="Cutter A.D."/>
            <person name="Schartner C.M."/>
            <person name="Ralston E.J."/>
            <person name="Meyer B.J."/>
            <person name="Haag E.S."/>
        </authorList>
    </citation>
    <scope>NUCLEOTIDE SEQUENCE</scope>
    <source>
        <strain evidence="4">JU1422</strain>
    </source>
</reference>
<dbReference type="EMBL" id="PDUG01000006">
    <property type="protein sequence ID" value="PIC16170.1"/>
    <property type="molecule type" value="Genomic_DNA"/>
</dbReference>
<evidence type="ECO:0000313" key="2">
    <source>
        <dbReference type="EMBL" id="PIC11571.1"/>
    </source>
</evidence>
<dbReference type="PROSITE" id="PS50011">
    <property type="entry name" value="PROTEIN_KINASE_DOM"/>
    <property type="match status" value="1"/>
</dbReference>
<dbReference type="InterPro" id="IPR000719">
    <property type="entry name" value="Prot_kinase_dom"/>
</dbReference>
<dbReference type="Proteomes" id="UP000230233">
    <property type="component" value="Chromosome X"/>
</dbReference>
<evidence type="ECO:0000313" key="5">
    <source>
        <dbReference type="Proteomes" id="UP000230233"/>
    </source>
</evidence>
<dbReference type="GO" id="GO:0005524">
    <property type="term" value="F:ATP binding"/>
    <property type="evidence" value="ECO:0007669"/>
    <property type="project" value="InterPro"/>
</dbReference>
<dbReference type="STRING" id="1611254.A0A2G5SM77"/>
<dbReference type="InterPro" id="IPR011009">
    <property type="entry name" value="Kinase-like_dom_sf"/>
</dbReference>
<dbReference type="EMBL" id="PDUG01000068">
    <property type="protein sequence ID" value="PIC11571.1"/>
    <property type="molecule type" value="Genomic_DNA"/>
</dbReference>
<evidence type="ECO:0000313" key="3">
    <source>
        <dbReference type="EMBL" id="PIC16160.1"/>
    </source>
</evidence>
<sequence length="227" mass="25366">MSYISKGDILNNSYEVIQMVNEGFFCVIFSALDLKTNSIVAVKKLKFEGDGDLKTEFEHLKRLAPFDYSPTPLAFGEDPADISFYVLSMEGQSLYELKSKNNSNKFSEATTSLLLFHSLIALKSIHEAGIVHGDVTMMNIGVPMSLGKGRVIFYDFGCSIPVNPISCRRDVSSLLMVTGRVSKENRTLIECRDALESDPCTTVECLIEMVTEETLFDPEGKFDWELD</sequence>
<dbReference type="SUPFAM" id="SSF56112">
    <property type="entry name" value="Protein kinase-like (PK-like)"/>
    <property type="match status" value="1"/>
</dbReference>
<reference evidence="5" key="1">
    <citation type="submission" date="2017-10" db="EMBL/GenBank/DDBJ databases">
        <title>Rapid genome shrinkage in a self-fertile nematode reveals novel sperm competition proteins.</title>
        <authorList>
            <person name="Yin D."/>
            <person name="Schwarz E.M."/>
            <person name="Thomas C.G."/>
            <person name="Felde R.L."/>
            <person name="Korf I.F."/>
            <person name="Cutter A.D."/>
            <person name="Schartner C.M."/>
            <person name="Ralston E.J."/>
            <person name="Meyer B.J."/>
            <person name="Haag E.S."/>
        </authorList>
    </citation>
    <scope>NUCLEOTIDE SEQUENCE [LARGE SCALE GENOMIC DNA]</scope>
    <source>
        <strain evidence="5">JU1422</strain>
    </source>
</reference>
<dbReference type="Gene3D" id="1.10.510.10">
    <property type="entry name" value="Transferase(Phosphotransferase) domain 1"/>
    <property type="match status" value="1"/>
</dbReference>
<comment type="caution">
    <text evidence="4">The sequence shown here is derived from an EMBL/GenBank/DDBJ whole genome shotgun (WGS) entry which is preliminary data.</text>
</comment>
<protein>
    <recommendedName>
        <fullName evidence="1">Protein kinase domain-containing protein</fullName>
    </recommendedName>
</protein>
<dbReference type="AlphaFoldDB" id="A0A2G5SM77"/>